<reference evidence="4 5" key="1">
    <citation type="journal article" date="2018" name="Mol. Plant">
        <title>The genome of Artemisia annua provides insight into the evolution of Asteraceae family and artemisinin biosynthesis.</title>
        <authorList>
            <person name="Shen Q."/>
            <person name="Zhang L."/>
            <person name="Liao Z."/>
            <person name="Wang S."/>
            <person name="Yan T."/>
            <person name="Shi P."/>
            <person name="Liu M."/>
            <person name="Fu X."/>
            <person name="Pan Q."/>
            <person name="Wang Y."/>
            <person name="Lv Z."/>
            <person name="Lu X."/>
            <person name="Zhang F."/>
            <person name="Jiang W."/>
            <person name="Ma Y."/>
            <person name="Chen M."/>
            <person name="Hao X."/>
            <person name="Li L."/>
            <person name="Tang Y."/>
            <person name="Lv G."/>
            <person name="Zhou Y."/>
            <person name="Sun X."/>
            <person name="Brodelius P.E."/>
            <person name="Rose J.K.C."/>
            <person name="Tang K."/>
        </authorList>
    </citation>
    <scope>NUCLEOTIDE SEQUENCE [LARGE SCALE GENOMIC DNA]</scope>
    <source>
        <strain evidence="5">cv. Huhao1</strain>
        <tissue evidence="4">Leaf</tissue>
    </source>
</reference>
<feature type="transmembrane region" description="Helical" evidence="2">
    <location>
        <begin position="974"/>
        <end position="997"/>
    </location>
</feature>
<dbReference type="Proteomes" id="UP000245207">
    <property type="component" value="Unassembled WGS sequence"/>
</dbReference>
<sequence length="1091" mass="124557">MIEEVSSTVIKNAMFEMKDVKAPGPDGFTAAFFKKAWSIVEDDICAAINDFFNNEKLLVTEYRPISCCNVLYKCISKILTNRIKGSLNQLVNMNQSAFVPGRLIQDNILLTQELLKGYNCKNGAKRCALKVDIAKAYDTVSWSFMENILKQFGFHDKMVKWVMTCVTSAKFTINVNGERHGYFRNDRGLRQGDSVSHYLFTLVMEVFSLMMARRINQGHGFRYHKACKEIQLTRLSFADDLLILSRGDYNSVKLIRDVLQEFSTTSGLKPNIGKSTIFFWRSESCVEQLPVKYLGIPLLAKNIGINDCKVLVDKVKNKINDWKNKTLSYAGKLQLLASVLTAMQTYWAAVVKIPKAIVKEINSLLKSSLWNHGKCGKGKAKVAWSVVCCSKEEGGLGLKNLDQWNEVLLIKHIWKLVTNADSLWVKWVNRVKLKNKSFWDVNVTKHDCGTWKALLELRDKVRPFIRHTIGNGEKTLTWYDYWHTTGPLSNFIPNKSIYDARINCNASVADMIEENSWCWPNEWYHKLPILNQIQVPDLVASSSDTVKWRTKVGQLINYSSQNAWKDLKEDLPIVKWYKAVWFNSCNPRWAFTLWMAIKRKLLTQDRIRKWCPDTLLCPLCKSINDSHNHLFFNVFSMEVWKQLKKDIKMSNVPEIWDQIVLMMENMACTNSIWNVVNRLIIAATVYYIWKERNDRIFAQDPKSTEVVVLNIKEQLRLKVMSIKVRKTVHTEKVAELWNVKLSGYSGKKKGNVARCPPLGLLQPIAGCTSLFFAVNFDNFLFVIAGNNRISQKWLKDKRLHQGSVLLLILEMVRTQLDEGMDIDVAALDPKLCALSLLYPAAKGGHIRLMDELLQRVVVGKGRNEPETTEPISTIAPGKFPTGDSLEEINCQRIPGYTLFKEGNSTKLSYPLENFHSDVSGRSFHNGNFIQKKLEKAATLPNVKVDQGTVTSLLEDKGAIGGAQHKTKFVEVVKAFAPITMSICVMVVCLICAVLSAYHRHETERLNVLKGRWESLNCSQMLHDIISQPNRRAGAYGDLTSVTDYKYVQDMQGEACYSTLIPKGCRPYKLNRNDSEKEKLQNNERSFDRQKG</sequence>
<dbReference type="PROSITE" id="PS50878">
    <property type="entry name" value="RT_POL"/>
    <property type="match status" value="1"/>
</dbReference>
<dbReference type="PANTHER" id="PTHR33116">
    <property type="entry name" value="REVERSE TRANSCRIPTASE ZINC-BINDING DOMAIN-CONTAINING PROTEIN-RELATED-RELATED"/>
    <property type="match status" value="1"/>
</dbReference>
<keyword evidence="2" id="KW-0812">Transmembrane</keyword>
<organism evidence="4 5">
    <name type="scientific">Artemisia annua</name>
    <name type="common">Sweet wormwood</name>
    <dbReference type="NCBI Taxonomy" id="35608"/>
    <lineage>
        <taxon>Eukaryota</taxon>
        <taxon>Viridiplantae</taxon>
        <taxon>Streptophyta</taxon>
        <taxon>Embryophyta</taxon>
        <taxon>Tracheophyta</taxon>
        <taxon>Spermatophyta</taxon>
        <taxon>Magnoliopsida</taxon>
        <taxon>eudicotyledons</taxon>
        <taxon>Gunneridae</taxon>
        <taxon>Pentapetalae</taxon>
        <taxon>asterids</taxon>
        <taxon>campanulids</taxon>
        <taxon>Asterales</taxon>
        <taxon>Asteraceae</taxon>
        <taxon>Asteroideae</taxon>
        <taxon>Anthemideae</taxon>
        <taxon>Artemisiinae</taxon>
        <taxon>Artemisia</taxon>
    </lineage>
</organism>
<keyword evidence="4" id="KW-0808">Transferase</keyword>
<dbReference type="GO" id="GO:0003964">
    <property type="term" value="F:RNA-directed DNA polymerase activity"/>
    <property type="evidence" value="ECO:0007669"/>
    <property type="project" value="UniProtKB-KW"/>
</dbReference>
<dbReference type="PANTHER" id="PTHR33116:SF84">
    <property type="entry name" value="RNA-DIRECTED DNA POLYMERASE"/>
    <property type="match status" value="1"/>
</dbReference>
<proteinExistence type="predicted"/>
<dbReference type="CDD" id="cd01650">
    <property type="entry name" value="RT_nLTR_like"/>
    <property type="match status" value="1"/>
</dbReference>
<feature type="domain" description="Reverse transcriptase" evidence="3">
    <location>
        <begin position="1"/>
        <end position="298"/>
    </location>
</feature>
<protein>
    <submittedName>
        <fullName evidence="4">Reverse transcriptase domain, Reverse transcriptase zinc-binding domain protein</fullName>
    </submittedName>
</protein>
<dbReference type="EMBL" id="PKPP01005863">
    <property type="protein sequence ID" value="PWA58552.1"/>
    <property type="molecule type" value="Genomic_DNA"/>
</dbReference>
<dbReference type="STRING" id="35608.A0A2U1MBH7"/>
<dbReference type="InterPro" id="IPR000477">
    <property type="entry name" value="RT_dom"/>
</dbReference>
<evidence type="ECO:0000256" key="2">
    <source>
        <dbReference type="SAM" id="Phobius"/>
    </source>
</evidence>
<gene>
    <name evidence="4" type="ORF">CTI12_AA398170</name>
</gene>
<evidence type="ECO:0000313" key="5">
    <source>
        <dbReference type="Proteomes" id="UP000245207"/>
    </source>
</evidence>
<dbReference type="Pfam" id="PF13966">
    <property type="entry name" value="zf-RVT"/>
    <property type="match status" value="1"/>
</dbReference>
<name>A0A2U1MBH7_ARTAN</name>
<keyword evidence="4" id="KW-0695">RNA-directed DNA polymerase</keyword>
<evidence type="ECO:0000256" key="1">
    <source>
        <dbReference type="SAM" id="MobiDB-lite"/>
    </source>
</evidence>
<keyword evidence="2" id="KW-1133">Transmembrane helix</keyword>
<feature type="region of interest" description="Disordered" evidence="1">
    <location>
        <begin position="1071"/>
        <end position="1091"/>
    </location>
</feature>
<keyword evidence="4" id="KW-0548">Nucleotidyltransferase</keyword>
<dbReference type="AlphaFoldDB" id="A0A2U1MBH7"/>
<evidence type="ECO:0000313" key="4">
    <source>
        <dbReference type="EMBL" id="PWA58552.1"/>
    </source>
</evidence>
<keyword evidence="2" id="KW-0472">Membrane</keyword>
<dbReference type="InterPro" id="IPR043502">
    <property type="entry name" value="DNA/RNA_pol_sf"/>
</dbReference>
<dbReference type="InterPro" id="IPR026960">
    <property type="entry name" value="RVT-Znf"/>
</dbReference>
<dbReference type="OrthoDB" id="1938625at2759"/>
<dbReference type="Pfam" id="PF00078">
    <property type="entry name" value="RVT_1"/>
    <property type="match status" value="1"/>
</dbReference>
<comment type="caution">
    <text evidence="4">The sequence shown here is derived from an EMBL/GenBank/DDBJ whole genome shotgun (WGS) entry which is preliminary data.</text>
</comment>
<dbReference type="SUPFAM" id="SSF56672">
    <property type="entry name" value="DNA/RNA polymerases"/>
    <property type="match status" value="1"/>
</dbReference>
<evidence type="ECO:0000259" key="3">
    <source>
        <dbReference type="PROSITE" id="PS50878"/>
    </source>
</evidence>
<keyword evidence="5" id="KW-1185">Reference proteome</keyword>
<accession>A0A2U1MBH7</accession>